<sequence>MKNKQWFLLIGLKFASVVLHTITLGIPKLLSKIDSKVKNLALELTNQEELVAEEIEKFE</sequence>
<dbReference type="AlphaFoldDB" id="A0A846TWY6"/>
<evidence type="ECO:0000256" key="1">
    <source>
        <dbReference type="SAM" id="Phobius"/>
    </source>
</evidence>
<dbReference type="RefSeq" id="WP_168105183.1">
    <property type="nucleotide sequence ID" value="NZ_CP051215.1"/>
</dbReference>
<keyword evidence="1" id="KW-0472">Membrane</keyword>
<name>A0A846TWY6_9MOLU</name>
<reference evidence="2 3" key="1">
    <citation type="submission" date="2020-04" db="EMBL/GenBank/DDBJ databases">
        <title>Complete genome sequence of Spiroplasma platyhelix ATCC 51748, an insect isolate.</title>
        <authorList>
            <person name="Green E.A."/>
            <person name="Klassen J.L."/>
        </authorList>
    </citation>
    <scope>NUCLEOTIDE SEQUENCE [LARGE SCALE GENOMIC DNA]</scope>
    <source>
        <strain evidence="2 3">PALS-1</strain>
    </source>
</reference>
<evidence type="ECO:0000313" key="3">
    <source>
        <dbReference type="Proteomes" id="UP000584587"/>
    </source>
</evidence>
<dbReference type="EMBL" id="JAAVVK010000002">
    <property type="protein sequence ID" value="NKE38712.1"/>
    <property type="molecule type" value="Genomic_DNA"/>
</dbReference>
<feature type="transmembrane region" description="Helical" evidence="1">
    <location>
        <begin position="6"/>
        <end position="26"/>
    </location>
</feature>
<comment type="caution">
    <text evidence="2">The sequence shown here is derived from an EMBL/GenBank/DDBJ whole genome shotgun (WGS) entry which is preliminary data.</text>
</comment>
<accession>A0A846TWY6</accession>
<proteinExistence type="predicted"/>
<dbReference type="Proteomes" id="UP000584587">
    <property type="component" value="Unassembled WGS sequence"/>
</dbReference>
<keyword evidence="1" id="KW-1133">Transmembrane helix</keyword>
<protein>
    <submittedName>
        <fullName evidence="2">Uncharacterized protein</fullName>
    </submittedName>
</protein>
<evidence type="ECO:0000313" key="2">
    <source>
        <dbReference type="EMBL" id="NKE38712.1"/>
    </source>
</evidence>
<gene>
    <name evidence="2" type="ORF">HER12_02955</name>
</gene>
<keyword evidence="3" id="KW-1185">Reference proteome</keyword>
<organism evidence="2 3">
    <name type="scientific">Spiroplasma platyhelix PALS-1</name>
    <dbReference type="NCBI Taxonomy" id="1276218"/>
    <lineage>
        <taxon>Bacteria</taxon>
        <taxon>Bacillati</taxon>
        <taxon>Mycoplasmatota</taxon>
        <taxon>Mollicutes</taxon>
        <taxon>Entomoplasmatales</taxon>
        <taxon>Spiroplasmataceae</taxon>
        <taxon>Spiroplasma</taxon>
    </lineage>
</organism>
<keyword evidence="1" id="KW-0812">Transmembrane</keyword>